<evidence type="ECO:0000313" key="4">
    <source>
        <dbReference type="Proteomes" id="UP001050691"/>
    </source>
</evidence>
<accession>A0AAV5A8A8</accession>
<name>A0AAV5A8A8_9AGAM</name>
<comment type="caution">
    <text evidence="3">The sequence shown here is derived from an EMBL/GenBank/DDBJ whole genome shotgun (WGS) entry which is preliminary data.</text>
</comment>
<keyword evidence="4" id="KW-1185">Reference proteome</keyword>
<dbReference type="AlphaFoldDB" id="A0AAV5A8A8"/>
<proteinExistence type="predicted"/>
<dbReference type="EMBL" id="BPWL01000003">
    <property type="protein sequence ID" value="GJJ08140.1"/>
    <property type="molecule type" value="Genomic_DNA"/>
</dbReference>
<sequence>MANWDVEIGLVEGSGQWWKGSWSKEDIIHHVEKPATETAVEKLAERISNLITSGELSIKGWSDGCMPEDIQLKIGSDIGIDLHKLPNDESLTRAMERLKKIALQAQLHNCQLFKTTPSGTIIANNEEIGIAASSSNVNVTQVSEEKEQELEEAQNRIKELEKQMSIVKQIIIKDADSSPKRPAPKPPRGASRANPTRQKRKITEAEFESD</sequence>
<feature type="coiled-coil region" evidence="1">
    <location>
        <begin position="136"/>
        <end position="170"/>
    </location>
</feature>
<reference evidence="3" key="1">
    <citation type="submission" date="2021-10" db="EMBL/GenBank/DDBJ databases">
        <title>De novo Genome Assembly of Clathrus columnatus (Basidiomycota, Fungi) Using Illumina and Nanopore Sequence Data.</title>
        <authorList>
            <person name="Ogiso-Tanaka E."/>
            <person name="Itagaki H."/>
            <person name="Hosoya T."/>
            <person name="Hosaka K."/>
        </authorList>
    </citation>
    <scope>NUCLEOTIDE SEQUENCE</scope>
    <source>
        <strain evidence="3">MO-923</strain>
    </source>
</reference>
<evidence type="ECO:0000313" key="3">
    <source>
        <dbReference type="EMBL" id="GJJ08140.1"/>
    </source>
</evidence>
<evidence type="ECO:0000256" key="2">
    <source>
        <dbReference type="SAM" id="MobiDB-lite"/>
    </source>
</evidence>
<evidence type="ECO:0000256" key="1">
    <source>
        <dbReference type="SAM" id="Coils"/>
    </source>
</evidence>
<organism evidence="3 4">
    <name type="scientific">Clathrus columnatus</name>
    <dbReference type="NCBI Taxonomy" id="1419009"/>
    <lineage>
        <taxon>Eukaryota</taxon>
        <taxon>Fungi</taxon>
        <taxon>Dikarya</taxon>
        <taxon>Basidiomycota</taxon>
        <taxon>Agaricomycotina</taxon>
        <taxon>Agaricomycetes</taxon>
        <taxon>Phallomycetidae</taxon>
        <taxon>Phallales</taxon>
        <taxon>Clathraceae</taxon>
        <taxon>Clathrus</taxon>
    </lineage>
</organism>
<feature type="region of interest" description="Disordered" evidence="2">
    <location>
        <begin position="171"/>
        <end position="210"/>
    </location>
</feature>
<gene>
    <name evidence="3" type="ORF">Clacol_002348</name>
</gene>
<keyword evidence="1" id="KW-0175">Coiled coil</keyword>
<protein>
    <submittedName>
        <fullName evidence="3">Uncharacterized protein</fullName>
    </submittedName>
</protein>
<dbReference type="Proteomes" id="UP001050691">
    <property type="component" value="Unassembled WGS sequence"/>
</dbReference>